<keyword evidence="6" id="KW-1185">Reference proteome</keyword>
<dbReference type="Pfam" id="PF17799">
    <property type="entry name" value="RRM_Rrp7"/>
    <property type="match status" value="1"/>
</dbReference>
<dbReference type="Gene3D" id="6.10.250.1770">
    <property type="match status" value="1"/>
</dbReference>
<sequence length="281" mass="32549">MGKSIEIKGFQILSLRLPNTKSTHYIYFKKHEIRNSDTNNRSLFICNLPIATDLATIKKFFQNVAIGSTIELFLNSYLTDYPEDIWINLTKLTSDLDITSPVDEQASKLPKNCGVVTFVDKSSFQLAFNALKKLSSSGTETEWPIRQFTSNYYLNKFQQQILDPNELSEKVAQALVDFDQAEQKSIEALQEQKSLVDEDGFTLVVGPQRKTKAGILGKQKLAATVESERANSKMKSKEKQDFYRFQIRQRKKEEMNDLLNKFKMDQEKVRKMKEKKRFRPY</sequence>
<dbReference type="GO" id="GO:0003676">
    <property type="term" value="F:nucleic acid binding"/>
    <property type="evidence" value="ECO:0007669"/>
    <property type="project" value="InterPro"/>
</dbReference>
<evidence type="ECO:0000313" key="5">
    <source>
        <dbReference type="EMBL" id="RCK55117.1"/>
    </source>
</evidence>
<evidence type="ECO:0000313" key="6">
    <source>
        <dbReference type="Proteomes" id="UP000253472"/>
    </source>
</evidence>
<dbReference type="GO" id="GO:0032545">
    <property type="term" value="C:CURI complex"/>
    <property type="evidence" value="ECO:0007669"/>
    <property type="project" value="TreeGrafter"/>
</dbReference>
<name>A0A367XN97_9ASCO</name>
<gene>
    <name evidence="5" type="primary">RRP7_1</name>
    <name evidence="5" type="ORF">Cantr_03893</name>
</gene>
<protein>
    <submittedName>
        <fullName evidence="5">Ribosomal RNA-processing protein 7</fullName>
    </submittedName>
</protein>
<dbReference type="InterPro" id="IPR035979">
    <property type="entry name" value="RBD_domain_sf"/>
</dbReference>
<reference evidence="5 6" key="1">
    <citation type="submission" date="2018-06" db="EMBL/GenBank/DDBJ databases">
        <title>Whole genome sequencing of Candida tropicalis (genome annotated by CSBL at Korea University).</title>
        <authorList>
            <person name="Ahn J."/>
        </authorList>
    </citation>
    <scope>NUCLEOTIDE SEQUENCE [LARGE SCALE GENOMIC DNA]</scope>
    <source>
        <strain evidence="5 6">ATCC 20962</strain>
    </source>
</reference>
<dbReference type="EMBL" id="QLNQ01000030">
    <property type="protein sequence ID" value="RCK55117.1"/>
    <property type="molecule type" value="Genomic_DNA"/>
</dbReference>
<dbReference type="InterPro" id="IPR040447">
    <property type="entry name" value="RRM_Rrp7"/>
</dbReference>
<dbReference type="SUPFAM" id="SSF54928">
    <property type="entry name" value="RNA-binding domain, RBD"/>
    <property type="match status" value="1"/>
</dbReference>
<feature type="domain" description="Rrp7 RRM-like N-terminal" evidence="4">
    <location>
        <begin position="6"/>
        <end position="156"/>
    </location>
</feature>
<evidence type="ECO:0000259" key="3">
    <source>
        <dbReference type="Pfam" id="PF12923"/>
    </source>
</evidence>
<dbReference type="Gene3D" id="3.30.70.330">
    <property type="match status" value="1"/>
</dbReference>
<comment type="similarity">
    <text evidence="1">Belongs to the RRP7 family.</text>
</comment>
<dbReference type="GO" id="GO:0000028">
    <property type="term" value="P:ribosomal small subunit assembly"/>
    <property type="evidence" value="ECO:0007669"/>
    <property type="project" value="TreeGrafter"/>
</dbReference>
<evidence type="ECO:0000256" key="2">
    <source>
        <dbReference type="SAM" id="Coils"/>
    </source>
</evidence>
<dbReference type="PANTHER" id="PTHR13191">
    <property type="entry name" value="RIBOSOMAL RNA PROCESSING PROTEIN 7-RELATED"/>
    <property type="match status" value="1"/>
</dbReference>
<dbReference type="AlphaFoldDB" id="A0A367XN97"/>
<proteinExistence type="inferred from homology"/>
<comment type="caution">
    <text evidence="5">The sequence shown here is derived from an EMBL/GenBank/DDBJ whole genome shotgun (WGS) entry which is preliminary data.</text>
</comment>
<organism evidence="5 6">
    <name type="scientific">Candida viswanathii</name>
    <dbReference type="NCBI Taxonomy" id="5486"/>
    <lineage>
        <taxon>Eukaryota</taxon>
        <taxon>Fungi</taxon>
        <taxon>Dikarya</taxon>
        <taxon>Ascomycota</taxon>
        <taxon>Saccharomycotina</taxon>
        <taxon>Pichiomycetes</taxon>
        <taxon>Debaryomycetaceae</taxon>
        <taxon>Candida/Lodderomyces clade</taxon>
        <taxon>Candida</taxon>
    </lineage>
</organism>
<evidence type="ECO:0000256" key="1">
    <source>
        <dbReference type="ARBA" id="ARBA00006110"/>
    </source>
</evidence>
<evidence type="ECO:0000259" key="4">
    <source>
        <dbReference type="Pfam" id="PF17799"/>
    </source>
</evidence>
<dbReference type="CDD" id="cd12293">
    <property type="entry name" value="dRRM_Rrp7p"/>
    <property type="match status" value="1"/>
</dbReference>
<dbReference type="Proteomes" id="UP000253472">
    <property type="component" value="Unassembled WGS sequence"/>
</dbReference>
<dbReference type="InterPro" id="IPR012677">
    <property type="entry name" value="Nucleotide-bd_a/b_plait_sf"/>
</dbReference>
<feature type="domain" description="Ribosomal RNA-processing protein 7 C-terminal" evidence="3">
    <location>
        <begin position="159"/>
        <end position="281"/>
    </location>
</feature>
<dbReference type="InterPro" id="IPR024326">
    <property type="entry name" value="RRP7_C"/>
</dbReference>
<dbReference type="InterPro" id="IPR040446">
    <property type="entry name" value="RRP7"/>
</dbReference>
<keyword evidence="2" id="KW-0175">Coiled coil</keyword>
<dbReference type="STRING" id="5486.A0A367XN97"/>
<dbReference type="GO" id="GO:0034456">
    <property type="term" value="C:UTP-C complex"/>
    <property type="evidence" value="ECO:0007669"/>
    <property type="project" value="TreeGrafter"/>
</dbReference>
<dbReference type="Pfam" id="PF12923">
    <property type="entry name" value="RRP7"/>
    <property type="match status" value="1"/>
</dbReference>
<dbReference type="OrthoDB" id="5390at2759"/>
<dbReference type="CDD" id="cd12950">
    <property type="entry name" value="RRP7_Rrp7p"/>
    <property type="match status" value="1"/>
</dbReference>
<dbReference type="PANTHER" id="PTHR13191:SF0">
    <property type="entry name" value="RIBOSOMAL RNA-PROCESSING PROTEIN 7 HOMOLOG A-RELATED"/>
    <property type="match status" value="1"/>
</dbReference>
<dbReference type="GO" id="GO:0006364">
    <property type="term" value="P:rRNA processing"/>
    <property type="evidence" value="ECO:0007669"/>
    <property type="project" value="TreeGrafter"/>
</dbReference>
<feature type="coiled-coil region" evidence="2">
    <location>
        <begin position="248"/>
        <end position="275"/>
    </location>
</feature>
<accession>A0A367XN97</accession>